<feature type="region of interest" description="Disordered" evidence="1">
    <location>
        <begin position="59"/>
        <end position="96"/>
    </location>
</feature>
<protein>
    <submittedName>
        <fullName evidence="2">Uncharacterized protein</fullName>
    </submittedName>
</protein>
<proteinExistence type="predicted"/>
<evidence type="ECO:0000313" key="3">
    <source>
        <dbReference type="Proteomes" id="UP000075809"/>
    </source>
</evidence>
<accession>A0A151WG72</accession>
<reference evidence="2 3" key="1">
    <citation type="submission" date="2015-09" db="EMBL/GenBank/DDBJ databases">
        <title>Trachymyrmex zeteki WGS genome.</title>
        <authorList>
            <person name="Nygaard S."/>
            <person name="Hu H."/>
            <person name="Boomsma J."/>
            <person name="Zhang G."/>
        </authorList>
    </citation>
    <scope>NUCLEOTIDE SEQUENCE [LARGE SCALE GENOMIC DNA]</scope>
    <source>
        <strain evidence="2">Tzet28-1</strain>
        <tissue evidence="2">Whole body</tissue>
    </source>
</reference>
<name>A0A151WG72_9HYME</name>
<gene>
    <name evidence="2" type="ORF">ALC60_14134</name>
</gene>
<evidence type="ECO:0000256" key="1">
    <source>
        <dbReference type="SAM" id="MobiDB-lite"/>
    </source>
</evidence>
<sequence>MINGPQGQWGRCSILANGITTEFYNGSIDPSLMRLSRGRGRQHTKDPDILKFRRLNTQRQGSRVSEFPGTHVRVNNASATVSDDARARSRTQQPGG</sequence>
<organism evidence="2 3">
    <name type="scientific">Mycetomoellerius zeteki</name>
    <dbReference type="NCBI Taxonomy" id="64791"/>
    <lineage>
        <taxon>Eukaryota</taxon>
        <taxon>Metazoa</taxon>
        <taxon>Ecdysozoa</taxon>
        <taxon>Arthropoda</taxon>
        <taxon>Hexapoda</taxon>
        <taxon>Insecta</taxon>
        <taxon>Pterygota</taxon>
        <taxon>Neoptera</taxon>
        <taxon>Endopterygota</taxon>
        <taxon>Hymenoptera</taxon>
        <taxon>Apocrita</taxon>
        <taxon>Aculeata</taxon>
        <taxon>Formicoidea</taxon>
        <taxon>Formicidae</taxon>
        <taxon>Myrmicinae</taxon>
        <taxon>Mycetomoellerius</taxon>
    </lineage>
</organism>
<dbReference type="AlphaFoldDB" id="A0A151WG72"/>
<dbReference type="EMBL" id="KQ983185">
    <property type="protein sequence ID" value="KYQ46843.1"/>
    <property type="molecule type" value="Genomic_DNA"/>
</dbReference>
<dbReference type="Proteomes" id="UP000075809">
    <property type="component" value="Unassembled WGS sequence"/>
</dbReference>
<evidence type="ECO:0000313" key="2">
    <source>
        <dbReference type="EMBL" id="KYQ46843.1"/>
    </source>
</evidence>
<keyword evidence="3" id="KW-1185">Reference proteome</keyword>